<dbReference type="Pfam" id="PF13572">
    <property type="entry name" value="DUF4134"/>
    <property type="match status" value="1"/>
</dbReference>
<proteinExistence type="predicted"/>
<evidence type="ECO:0000313" key="3">
    <source>
        <dbReference type="EMBL" id="RGM13210.1"/>
    </source>
</evidence>
<sequence>MQISRQKVQEAFNRILCSRFAQKTTMALIALTISAGEAMAASKGAAGFTKATQEVSSYQTPVSNLMKAIAAVIVLVGAFNVYFKMQNGDQDVKKTIMLTIGGCIAFIALSEALPLFFK</sequence>
<evidence type="ECO:0000256" key="2">
    <source>
        <dbReference type="SAM" id="SignalP"/>
    </source>
</evidence>
<feature type="signal peptide" evidence="2">
    <location>
        <begin position="1"/>
        <end position="40"/>
    </location>
</feature>
<feature type="transmembrane region" description="Helical" evidence="1">
    <location>
        <begin position="64"/>
        <end position="83"/>
    </location>
</feature>
<feature type="chain" id="PRO_5017788558" evidence="2">
    <location>
        <begin position="41"/>
        <end position="118"/>
    </location>
</feature>
<dbReference type="AlphaFoldDB" id="A0A3E4UPQ4"/>
<feature type="transmembrane region" description="Helical" evidence="1">
    <location>
        <begin position="95"/>
        <end position="117"/>
    </location>
</feature>
<comment type="caution">
    <text evidence="3">The sequence shown here is derived from an EMBL/GenBank/DDBJ whole genome shotgun (WGS) entry which is preliminary data.</text>
</comment>
<evidence type="ECO:0000256" key="1">
    <source>
        <dbReference type="SAM" id="Phobius"/>
    </source>
</evidence>
<dbReference type="RefSeq" id="WP_117741774.1">
    <property type="nucleotide sequence ID" value="NZ_QSSV01000010.1"/>
</dbReference>
<accession>A0A3E4UPQ4</accession>
<reference evidence="3 4" key="1">
    <citation type="submission" date="2018-08" db="EMBL/GenBank/DDBJ databases">
        <title>A genome reference for cultivated species of the human gut microbiota.</title>
        <authorList>
            <person name="Zou Y."/>
            <person name="Xue W."/>
            <person name="Luo G."/>
        </authorList>
    </citation>
    <scope>NUCLEOTIDE SEQUENCE [LARGE SCALE GENOMIC DNA]</scope>
    <source>
        <strain evidence="3 4">TF03-6</strain>
    </source>
</reference>
<evidence type="ECO:0000313" key="4">
    <source>
        <dbReference type="Proteomes" id="UP000261223"/>
    </source>
</evidence>
<dbReference type="EMBL" id="QSSV01000010">
    <property type="protein sequence ID" value="RGM13210.1"/>
    <property type="molecule type" value="Genomic_DNA"/>
</dbReference>
<keyword evidence="2" id="KW-0732">Signal</keyword>
<keyword evidence="1" id="KW-0812">Transmembrane</keyword>
<keyword evidence="1" id="KW-0472">Membrane</keyword>
<dbReference type="Proteomes" id="UP000261223">
    <property type="component" value="Unassembled WGS sequence"/>
</dbReference>
<protein>
    <submittedName>
        <fullName evidence="3">DUF4134 domain-containing protein</fullName>
    </submittedName>
</protein>
<keyword evidence="1" id="KW-1133">Transmembrane helix</keyword>
<organism evidence="3 4">
    <name type="scientific">Bacteroides stercoris</name>
    <dbReference type="NCBI Taxonomy" id="46506"/>
    <lineage>
        <taxon>Bacteria</taxon>
        <taxon>Pseudomonadati</taxon>
        <taxon>Bacteroidota</taxon>
        <taxon>Bacteroidia</taxon>
        <taxon>Bacteroidales</taxon>
        <taxon>Bacteroidaceae</taxon>
        <taxon>Bacteroides</taxon>
    </lineage>
</organism>
<gene>
    <name evidence="3" type="ORF">DXC34_09305</name>
</gene>
<name>A0A3E4UPQ4_BACSE</name>
<dbReference type="InterPro" id="IPR025408">
    <property type="entry name" value="DUF4134"/>
</dbReference>